<organism evidence="2">
    <name type="scientific">Anopheles sinensis</name>
    <name type="common">Mosquito</name>
    <dbReference type="NCBI Taxonomy" id="74873"/>
    <lineage>
        <taxon>Eukaryota</taxon>
        <taxon>Metazoa</taxon>
        <taxon>Ecdysozoa</taxon>
        <taxon>Arthropoda</taxon>
        <taxon>Hexapoda</taxon>
        <taxon>Insecta</taxon>
        <taxon>Pterygota</taxon>
        <taxon>Neoptera</taxon>
        <taxon>Endopterygota</taxon>
        <taxon>Diptera</taxon>
        <taxon>Nematocera</taxon>
        <taxon>Culicoidea</taxon>
        <taxon>Culicidae</taxon>
        <taxon>Anophelinae</taxon>
        <taxon>Anopheles</taxon>
    </lineage>
</organism>
<evidence type="ECO:0000256" key="1">
    <source>
        <dbReference type="SAM" id="MobiDB-lite"/>
    </source>
</evidence>
<evidence type="ECO:0000313" key="4">
    <source>
        <dbReference type="Proteomes" id="UP000030765"/>
    </source>
</evidence>
<accession>A0A084VEA5</accession>
<feature type="region of interest" description="Disordered" evidence="1">
    <location>
        <begin position="68"/>
        <end position="87"/>
    </location>
</feature>
<evidence type="ECO:0000313" key="3">
    <source>
        <dbReference type="EnsemblMetazoa" id="ASIC003430-PA"/>
    </source>
</evidence>
<dbReference type="Proteomes" id="UP000030765">
    <property type="component" value="Unassembled WGS sequence"/>
</dbReference>
<dbReference type="EnsemblMetazoa" id="ASIC003430-RA">
    <property type="protein sequence ID" value="ASIC003430-PA"/>
    <property type="gene ID" value="ASIC003430"/>
</dbReference>
<feature type="compositionally biased region" description="Low complexity" evidence="1">
    <location>
        <begin position="189"/>
        <end position="202"/>
    </location>
</feature>
<dbReference type="EMBL" id="ATLV01012265">
    <property type="status" value="NOT_ANNOTATED_CDS"/>
    <property type="molecule type" value="Genomic_DNA"/>
</dbReference>
<reference evidence="3" key="2">
    <citation type="submission" date="2020-05" db="UniProtKB">
        <authorList>
            <consortium name="EnsemblMetazoa"/>
        </authorList>
    </citation>
    <scope>IDENTIFICATION</scope>
</reference>
<protein>
    <submittedName>
        <fullName evidence="2 3">Uncharacterized protein</fullName>
    </submittedName>
</protein>
<evidence type="ECO:0000313" key="2">
    <source>
        <dbReference type="EMBL" id="KFB36299.1"/>
    </source>
</evidence>
<dbReference type="AlphaFoldDB" id="A0A084VEA5"/>
<gene>
    <name evidence="2" type="ORF">ZHAS_00003430</name>
</gene>
<feature type="region of interest" description="Disordered" evidence="1">
    <location>
        <begin position="188"/>
        <end position="207"/>
    </location>
</feature>
<dbReference type="EMBL" id="KE524776">
    <property type="protein sequence ID" value="KFB36299.1"/>
    <property type="molecule type" value="Genomic_DNA"/>
</dbReference>
<dbReference type="VEuPathDB" id="VectorBase:ASIC003430"/>
<sequence length="255" mass="27797">MAPPFICGSLTLVASGASGGDFSPLFPVKLISIAIVQRVRASAAPKCHRKVYSRDCYLHSGLLSNPPIPNTSDFGRRTPASSTGDRKSGTVCEGTVCTIGRIVTTQQKLRSLKICKCRLLANEPWSALAEKGVMELSRRKEPLITGGGKTDEKSTHKDTRTFTDGKKAGSFVPVFDCDLVAAAWTPTRTNSVSNPTSSSSVPGPWRSLSDQKIHRRMRMKSHERQRPAVVCAVHVTSLFYKMDISSFRDKTDAIV</sequence>
<name>A0A084VEA5_ANOSI</name>
<proteinExistence type="predicted"/>
<reference evidence="2 4" key="1">
    <citation type="journal article" date="2014" name="BMC Genomics">
        <title>Genome sequence of Anopheles sinensis provides insight into genetics basis of mosquito competence for malaria parasites.</title>
        <authorList>
            <person name="Zhou D."/>
            <person name="Zhang D."/>
            <person name="Ding G."/>
            <person name="Shi L."/>
            <person name="Hou Q."/>
            <person name="Ye Y."/>
            <person name="Xu Y."/>
            <person name="Zhou H."/>
            <person name="Xiong C."/>
            <person name="Li S."/>
            <person name="Yu J."/>
            <person name="Hong S."/>
            <person name="Yu X."/>
            <person name="Zou P."/>
            <person name="Chen C."/>
            <person name="Chang X."/>
            <person name="Wang W."/>
            <person name="Lv Y."/>
            <person name="Sun Y."/>
            <person name="Ma L."/>
            <person name="Shen B."/>
            <person name="Zhu C."/>
        </authorList>
    </citation>
    <scope>NUCLEOTIDE SEQUENCE [LARGE SCALE GENOMIC DNA]</scope>
</reference>
<keyword evidence="4" id="KW-1185">Reference proteome</keyword>